<feature type="domain" description="LIM zinc-binding" evidence="9">
    <location>
        <begin position="1545"/>
        <end position="1600"/>
    </location>
</feature>
<feature type="compositionally biased region" description="Polar residues" evidence="7">
    <location>
        <begin position="238"/>
        <end position="252"/>
    </location>
</feature>
<dbReference type="Proteomes" id="UP000007266">
    <property type="component" value="Linkage group 5"/>
</dbReference>
<feature type="transmembrane region" description="Helical" evidence="8">
    <location>
        <begin position="67"/>
        <end position="88"/>
    </location>
</feature>
<organism evidence="11 12">
    <name type="scientific">Tribolium castaneum</name>
    <name type="common">Red flour beetle</name>
    <dbReference type="NCBI Taxonomy" id="7070"/>
    <lineage>
        <taxon>Eukaryota</taxon>
        <taxon>Metazoa</taxon>
        <taxon>Ecdysozoa</taxon>
        <taxon>Arthropoda</taxon>
        <taxon>Hexapoda</taxon>
        <taxon>Insecta</taxon>
        <taxon>Pterygota</taxon>
        <taxon>Neoptera</taxon>
        <taxon>Endopterygota</taxon>
        <taxon>Coleoptera</taxon>
        <taxon>Polyphaga</taxon>
        <taxon>Cucujiformia</taxon>
        <taxon>Tenebrionidae</taxon>
        <taxon>Tenebrionidae incertae sedis</taxon>
        <taxon>Tribolium</taxon>
    </lineage>
</organism>
<dbReference type="Gene3D" id="2.10.110.10">
    <property type="entry name" value="Cysteine Rich Protein"/>
    <property type="match status" value="4"/>
</dbReference>
<dbReference type="InterPro" id="IPR050604">
    <property type="entry name" value="PDZ-LIM_domain"/>
</dbReference>
<dbReference type="GO" id="GO:0046872">
    <property type="term" value="F:metal ion binding"/>
    <property type="evidence" value="ECO:0007669"/>
    <property type="project" value="UniProtKB-KW"/>
</dbReference>
<keyword evidence="3 6" id="KW-0408">Iron</keyword>
<feature type="region of interest" description="Disordered" evidence="7">
    <location>
        <begin position="1322"/>
        <end position="1353"/>
    </location>
</feature>
<evidence type="ECO:0000256" key="7">
    <source>
        <dbReference type="SAM" id="MobiDB-lite"/>
    </source>
</evidence>
<feature type="region of interest" description="Disordered" evidence="7">
    <location>
        <begin position="982"/>
        <end position="1042"/>
    </location>
</feature>
<dbReference type="InterPro" id="IPR001781">
    <property type="entry name" value="Znf_LIM"/>
</dbReference>
<feature type="compositionally biased region" description="Basic and acidic residues" evidence="7">
    <location>
        <begin position="719"/>
        <end position="744"/>
    </location>
</feature>
<evidence type="ECO:0000256" key="4">
    <source>
        <dbReference type="ARBA" id="ARBA00023038"/>
    </source>
</evidence>
<dbReference type="PROSITE" id="PS51007">
    <property type="entry name" value="CYTC"/>
    <property type="match status" value="1"/>
</dbReference>
<dbReference type="OMA" id="HVAFNDE"/>
<feature type="compositionally biased region" description="Basic and acidic residues" evidence="7">
    <location>
        <begin position="1"/>
        <end position="13"/>
    </location>
</feature>
<evidence type="ECO:0000256" key="6">
    <source>
        <dbReference type="PROSITE-ProRule" id="PRU00433"/>
    </source>
</evidence>
<dbReference type="CDD" id="cd09360">
    <property type="entry name" value="LIM_ALP_like"/>
    <property type="match status" value="1"/>
</dbReference>
<dbReference type="CDD" id="cd09455">
    <property type="entry name" value="LIM1_Enigma_like_1"/>
    <property type="match status" value="1"/>
</dbReference>
<dbReference type="CDD" id="cd09461">
    <property type="entry name" value="LIM3_Enigma_like_1"/>
    <property type="match status" value="1"/>
</dbReference>
<evidence type="ECO:0000256" key="2">
    <source>
        <dbReference type="ARBA" id="ARBA00022833"/>
    </source>
</evidence>
<dbReference type="SUPFAM" id="SSF57716">
    <property type="entry name" value="Glucocorticoid receptor-like (DNA-binding domain)"/>
    <property type="match status" value="4"/>
</dbReference>
<feature type="compositionally biased region" description="Polar residues" evidence="7">
    <location>
        <begin position="794"/>
        <end position="806"/>
    </location>
</feature>
<evidence type="ECO:0000313" key="11">
    <source>
        <dbReference type="EMBL" id="KYB27348.1"/>
    </source>
</evidence>
<feature type="compositionally biased region" description="Basic and acidic residues" evidence="7">
    <location>
        <begin position="595"/>
        <end position="607"/>
    </location>
</feature>
<feature type="region of interest" description="Disordered" evidence="7">
    <location>
        <begin position="1109"/>
        <end position="1143"/>
    </location>
</feature>
<dbReference type="FunFam" id="2.10.110.10:FF:000073">
    <property type="entry name" value="Uncharacterized protein, isoform Z"/>
    <property type="match status" value="1"/>
</dbReference>
<evidence type="ECO:0000313" key="12">
    <source>
        <dbReference type="Proteomes" id="UP000007266"/>
    </source>
</evidence>
<dbReference type="FunFam" id="2.10.110.10:FF:000020">
    <property type="entry name" value="PDZ and LIM domain protein 5"/>
    <property type="match status" value="1"/>
</dbReference>
<feature type="region of interest" description="Disordered" evidence="7">
    <location>
        <begin position="918"/>
        <end position="960"/>
    </location>
</feature>
<feature type="domain" description="LIM zinc-binding" evidence="9">
    <location>
        <begin position="138"/>
        <end position="199"/>
    </location>
</feature>
<dbReference type="GO" id="GO:0020037">
    <property type="term" value="F:heme binding"/>
    <property type="evidence" value="ECO:0007669"/>
    <property type="project" value="InterPro"/>
</dbReference>
<keyword evidence="6" id="KW-0349">Heme</keyword>
<dbReference type="PROSITE" id="PS00478">
    <property type="entry name" value="LIM_DOMAIN_1"/>
    <property type="match status" value="1"/>
</dbReference>
<feature type="domain" description="LIM zinc-binding" evidence="9">
    <location>
        <begin position="1485"/>
        <end position="1544"/>
    </location>
</feature>
<dbReference type="InParanoid" id="A0A139WH76"/>
<evidence type="ECO:0000256" key="1">
    <source>
        <dbReference type="ARBA" id="ARBA00022723"/>
    </source>
</evidence>
<dbReference type="FunFam" id="2.10.110.10:FF:000069">
    <property type="entry name" value="Uncharacterized protein, isoform Z"/>
    <property type="match status" value="1"/>
</dbReference>
<keyword evidence="2 5" id="KW-0862">Zinc</keyword>
<feature type="region of interest" description="Disordered" evidence="7">
    <location>
        <begin position="595"/>
        <end position="648"/>
    </location>
</feature>
<feature type="region of interest" description="Disordered" evidence="7">
    <location>
        <begin position="226"/>
        <end position="252"/>
    </location>
</feature>
<evidence type="ECO:0000256" key="3">
    <source>
        <dbReference type="ARBA" id="ARBA00023004"/>
    </source>
</evidence>
<feature type="region of interest" description="Disordered" evidence="7">
    <location>
        <begin position="100"/>
        <end position="127"/>
    </location>
</feature>
<keyword evidence="12" id="KW-1185">Reference proteome</keyword>
<keyword evidence="8" id="KW-0472">Membrane</keyword>
<keyword evidence="8" id="KW-0812">Transmembrane</keyword>
<dbReference type="SMART" id="SM00132">
    <property type="entry name" value="LIM"/>
    <property type="match status" value="4"/>
</dbReference>
<reference evidence="11 12" key="1">
    <citation type="journal article" date="2008" name="Nature">
        <title>The genome of the model beetle and pest Tribolium castaneum.</title>
        <authorList>
            <consortium name="Tribolium Genome Sequencing Consortium"/>
            <person name="Richards S."/>
            <person name="Gibbs R.A."/>
            <person name="Weinstock G.M."/>
            <person name="Brown S.J."/>
            <person name="Denell R."/>
            <person name="Beeman R.W."/>
            <person name="Gibbs R."/>
            <person name="Beeman R.W."/>
            <person name="Brown S.J."/>
            <person name="Bucher G."/>
            <person name="Friedrich M."/>
            <person name="Grimmelikhuijzen C.J."/>
            <person name="Klingler M."/>
            <person name="Lorenzen M."/>
            <person name="Richards S."/>
            <person name="Roth S."/>
            <person name="Schroder R."/>
            <person name="Tautz D."/>
            <person name="Zdobnov E.M."/>
            <person name="Muzny D."/>
            <person name="Gibbs R.A."/>
            <person name="Weinstock G.M."/>
            <person name="Attaway T."/>
            <person name="Bell S."/>
            <person name="Buhay C.J."/>
            <person name="Chandrabose M.N."/>
            <person name="Chavez D."/>
            <person name="Clerk-Blankenburg K.P."/>
            <person name="Cree A."/>
            <person name="Dao M."/>
            <person name="Davis C."/>
            <person name="Chacko J."/>
            <person name="Dinh H."/>
            <person name="Dugan-Rocha S."/>
            <person name="Fowler G."/>
            <person name="Garner T.T."/>
            <person name="Garnes J."/>
            <person name="Gnirke A."/>
            <person name="Hawes A."/>
            <person name="Hernandez J."/>
            <person name="Hines S."/>
            <person name="Holder M."/>
            <person name="Hume J."/>
            <person name="Jhangiani S.N."/>
            <person name="Joshi V."/>
            <person name="Khan Z.M."/>
            <person name="Jackson L."/>
            <person name="Kovar C."/>
            <person name="Kowis A."/>
            <person name="Lee S."/>
            <person name="Lewis L.R."/>
            <person name="Margolis J."/>
            <person name="Morgan M."/>
            <person name="Nazareth L.V."/>
            <person name="Nguyen N."/>
            <person name="Okwuonu G."/>
            <person name="Parker D."/>
            <person name="Richards S."/>
            <person name="Ruiz S.J."/>
            <person name="Santibanez J."/>
            <person name="Savard J."/>
            <person name="Scherer S.E."/>
            <person name="Schneider B."/>
            <person name="Sodergren E."/>
            <person name="Tautz D."/>
            <person name="Vattahil S."/>
            <person name="Villasana D."/>
            <person name="White C.S."/>
            <person name="Wright R."/>
            <person name="Park Y."/>
            <person name="Beeman R.W."/>
            <person name="Lord J."/>
            <person name="Oppert B."/>
            <person name="Lorenzen M."/>
            <person name="Brown S."/>
            <person name="Wang L."/>
            <person name="Savard J."/>
            <person name="Tautz D."/>
            <person name="Richards S."/>
            <person name="Weinstock G."/>
            <person name="Gibbs R.A."/>
            <person name="Liu Y."/>
            <person name="Worley K."/>
            <person name="Weinstock G."/>
            <person name="Elsik C.G."/>
            <person name="Reese J.T."/>
            <person name="Elhaik E."/>
            <person name="Landan G."/>
            <person name="Graur D."/>
            <person name="Arensburger P."/>
            <person name="Atkinson P."/>
            <person name="Beeman R.W."/>
            <person name="Beidler J."/>
            <person name="Brown S.J."/>
            <person name="Demuth J.P."/>
            <person name="Drury D.W."/>
            <person name="Du Y.Z."/>
            <person name="Fujiwara H."/>
            <person name="Lorenzen M."/>
            <person name="Maselli V."/>
            <person name="Osanai M."/>
            <person name="Park Y."/>
            <person name="Robertson H.M."/>
            <person name="Tu Z."/>
            <person name="Wang J.J."/>
            <person name="Wang S."/>
            <person name="Richards S."/>
            <person name="Song H."/>
            <person name="Zhang L."/>
            <person name="Sodergren E."/>
            <person name="Werner D."/>
            <person name="Stanke M."/>
            <person name="Morgenstern B."/>
            <person name="Solovyev V."/>
            <person name="Kosarev P."/>
            <person name="Brown G."/>
            <person name="Chen H.C."/>
            <person name="Ermolaeva O."/>
            <person name="Hlavina W."/>
            <person name="Kapustin Y."/>
            <person name="Kiryutin B."/>
            <person name="Kitts P."/>
            <person name="Maglott D."/>
            <person name="Pruitt K."/>
            <person name="Sapojnikov V."/>
            <person name="Souvorov A."/>
            <person name="Mackey A.J."/>
            <person name="Waterhouse R.M."/>
            <person name="Wyder S."/>
            <person name="Zdobnov E.M."/>
            <person name="Zdobnov E.M."/>
            <person name="Wyder S."/>
            <person name="Kriventseva E.V."/>
            <person name="Kadowaki T."/>
            <person name="Bork P."/>
            <person name="Aranda M."/>
            <person name="Bao R."/>
            <person name="Beermann A."/>
            <person name="Berns N."/>
            <person name="Bolognesi R."/>
            <person name="Bonneton F."/>
            <person name="Bopp D."/>
            <person name="Brown S.J."/>
            <person name="Bucher G."/>
            <person name="Butts T."/>
            <person name="Chaumot A."/>
            <person name="Denell R.E."/>
            <person name="Ferrier D.E."/>
            <person name="Friedrich M."/>
            <person name="Gordon C.M."/>
            <person name="Jindra M."/>
            <person name="Klingler M."/>
            <person name="Lan Q."/>
            <person name="Lattorff H.M."/>
            <person name="Laudet V."/>
            <person name="von Levetsow C."/>
            <person name="Liu Z."/>
            <person name="Lutz R."/>
            <person name="Lynch J.A."/>
            <person name="da Fonseca R.N."/>
            <person name="Posnien N."/>
            <person name="Reuter R."/>
            <person name="Roth S."/>
            <person name="Savard J."/>
            <person name="Schinko J.B."/>
            <person name="Schmitt C."/>
            <person name="Schoppmeier M."/>
            <person name="Schroder R."/>
            <person name="Shippy T.D."/>
            <person name="Simonnet F."/>
            <person name="Marques-Souza H."/>
            <person name="Tautz D."/>
            <person name="Tomoyasu Y."/>
            <person name="Trauner J."/>
            <person name="Van der Zee M."/>
            <person name="Vervoort M."/>
            <person name="Wittkopp N."/>
            <person name="Wimmer E.A."/>
            <person name="Yang X."/>
            <person name="Jones A.K."/>
            <person name="Sattelle D.B."/>
            <person name="Ebert P.R."/>
            <person name="Nelson D."/>
            <person name="Scott J.G."/>
            <person name="Beeman R.W."/>
            <person name="Muthukrishnan S."/>
            <person name="Kramer K.J."/>
            <person name="Arakane Y."/>
            <person name="Beeman R.W."/>
            <person name="Zhu Q."/>
            <person name="Hogenkamp D."/>
            <person name="Dixit R."/>
            <person name="Oppert B."/>
            <person name="Jiang H."/>
            <person name="Zou Z."/>
            <person name="Marshall J."/>
            <person name="Elpidina E."/>
            <person name="Vinokurov K."/>
            <person name="Oppert C."/>
            <person name="Zou Z."/>
            <person name="Evans J."/>
            <person name="Lu Z."/>
            <person name="Zhao P."/>
            <person name="Sumathipala N."/>
            <person name="Altincicek B."/>
            <person name="Vilcinskas A."/>
            <person name="Williams M."/>
            <person name="Hultmark D."/>
            <person name="Hetru C."/>
            <person name="Jiang H."/>
            <person name="Grimmelikhuijzen C.J."/>
            <person name="Hauser F."/>
            <person name="Cazzamali G."/>
            <person name="Williamson M."/>
            <person name="Park Y."/>
            <person name="Li B."/>
            <person name="Tanaka Y."/>
            <person name="Predel R."/>
            <person name="Neupert S."/>
            <person name="Schachtner J."/>
            <person name="Verleyen P."/>
            <person name="Raible F."/>
            <person name="Bork P."/>
            <person name="Friedrich M."/>
            <person name="Walden K.K."/>
            <person name="Robertson H.M."/>
            <person name="Angeli S."/>
            <person name="Foret S."/>
            <person name="Bucher G."/>
            <person name="Schuetz S."/>
            <person name="Maleszka R."/>
            <person name="Wimmer E.A."/>
            <person name="Beeman R.W."/>
            <person name="Lorenzen M."/>
            <person name="Tomoyasu Y."/>
            <person name="Miller S.C."/>
            <person name="Grossmann D."/>
            <person name="Bucher G."/>
        </authorList>
    </citation>
    <scope>NUCLEOTIDE SEQUENCE [LARGE SCALE GENOMIC DNA]</scope>
    <source>
        <strain evidence="11 12">Georgia GA2</strain>
    </source>
</reference>
<keyword evidence="4 5" id="KW-0440">LIM domain</keyword>
<feature type="compositionally biased region" description="Polar residues" evidence="7">
    <location>
        <begin position="1322"/>
        <end position="1331"/>
    </location>
</feature>
<keyword evidence="1 5" id="KW-0479">Metal-binding</keyword>
<evidence type="ECO:0000256" key="5">
    <source>
        <dbReference type="PROSITE-ProRule" id="PRU00125"/>
    </source>
</evidence>
<feature type="compositionally biased region" description="Basic and acidic residues" evidence="7">
    <location>
        <begin position="632"/>
        <end position="642"/>
    </location>
</feature>
<evidence type="ECO:0000259" key="9">
    <source>
        <dbReference type="PROSITE" id="PS50023"/>
    </source>
</evidence>
<feature type="region of interest" description="Disordered" evidence="7">
    <location>
        <begin position="794"/>
        <end position="835"/>
    </location>
</feature>
<evidence type="ECO:0000256" key="8">
    <source>
        <dbReference type="SAM" id="Phobius"/>
    </source>
</evidence>
<dbReference type="GO" id="GO:0005912">
    <property type="term" value="C:adherens junction"/>
    <property type="evidence" value="ECO:0000318"/>
    <property type="project" value="GO_Central"/>
</dbReference>
<evidence type="ECO:0000259" key="10">
    <source>
        <dbReference type="PROSITE" id="PS51007"/>
    </source>
</evidence>
<dbReference type="FunCoup" id="A0A139WH76">
    <property type="interactions" value="3"/>
</dbReference>
<dbReference type="EMBL" id="KQ971343">
    <property type="protein sequence ID" value="KYB27348.1"/>
    <property type="molecule type" value="Genomic_DNA"/>
</dbReference>
<dbReference type="GO" id="GO:0061061">
    <property type="term" value="P:muscle structure development"/>
    <property type="evidence" value="ECO:0000318"/>
    <property type="project" value="GO_Central"/>
</dbReference>
<dbReference type="Pfam" id="PF00412">
    <property type="entry name" value="LIM"/>
    <property type="match status" value="4"/>
</dbReference>
<dbReference type="GO" id="GO:0001725">
    <property type="term" value="C:stress fiber"/>
    <property type="evidence" value="ECO:0000318"/>
    <property type="project" value="GO_Central"/>
</dbReference>
<dbReference type="PANTHER" id="PTHR24214">
    <property type="entry name" value="PDZ AND LIM DOMAIN PROTEIN ZASP"/>
    <property type="match status" value="1"/>
</dbReference>
<keyword evidence="8" id="KW-1133">Transmembrane helix</keyword>
<dbReference type="STRING" id="7070.A0A139WH76"/>
<gene>
    <name evidence="11" type="primary">AUGUSTUS-3.0.2_33206</name>
    <name evidence="11" type="ORF">TcasGA2_TC033206</name>
</gene>
<feature type="region of interest" description="Disordered" evidence="7">
    <location>
        <begin position="1210"/>
        <end position="1268"/>
    </location>
</feature>
<dbReference type="GO" id="GO:0009055">
    <property type="term" value="F:electron transfer activity"/>
    <property type="evidence" value="ECO:0007669"/>
    <property type="project" value="InterPro"/>
</dbReference>
<dbReference type="PROSITE" id="PS50023">
    <property type="entry name" value="LIM_DOMAIN_2"/>
    <property type="match status" value="3"/>
</dbReference>
<dbReference type="GO" id="GO:0031941">
    <property type="term" value="C:filamentous actin"/>
    <property type="evidence" value="ECO:0000318"/>
    <property type="project" value="GO_Central"/>
</dbReference>
<feature type="compositionally biased region" description="Low complexity" evidence="7">
    <location>
        <begin position="807"/>
        <end position="819"/>
    </location>
</feature>
<feature type="compositionally biased region" description="Low complexity" evidence="7">
    <location>
        <begin position="1332"/>
        <end position="1346"/>
    </location>
</feature>
<sequence length="1600" mass="175480">MLQEAEKEPKTPEAEPDTAVVPSAITGLRHVSAPENRPPSSNPQLPPGQNICADCERLIVRRFGKGLLFSVVAHVLTVFLFSLCLTVSPRSDFYATHSHAVGGRQATSPRSNTPDDHSRLSSRLGDYPNTIPNQEGVTKCTECERVIVGVFVRIKDKNLHVECFKCSTCGTSLKNVGYYNINNKLYCDVHAKLAARTNPPAPNLVPITVPPGGKAPASAISTALATHSLPSPSPLSPKTNLAQPFQPSQDKETNLTSLQNLSINSDPNCLNKPNNLLSSATPLSYSKYLNKAGNYSTAPKPFASVSAPTSNQSFNTLPKTAPLSPIASAPAPASYSPVSSTGRSVQSIVWPPPPEEPEVPTACPLYVPPETHLRVIPKLLKREDCEFSDTTSDTKDSELEEINIMAQFQEPKLSLCSEEVSEITSGRRSAVECVETITETLETQRLVESVLKNRPPSPPPLDKDIVIPEVKKASGSVPCADCSQSNICLNKESCELKRLSEFKPNTVECKLKSQVENAVPQQWESPMVQALRTVPDGDPFKQIPKKHSSSALASALAIAPAEPFTAPMSTHLDPVPLPEETVPYFPPEHPILVEPKEPKPEKPDSKFVKALQTAPERPFTPVGAAPVKKKKNPTDEFFKDLPKPQGKLSMREALTTASDRPYTPLSMENVKIDESCLKEIKVEKQNLQKPLKPANLPASFQKPLVEEKPKAPKPFPVKIYEKKEEREEEKQTDVKKSTTIEKHQTHSTTEESVENAEENPQGMYPLFKGFSCSFENKSEHSQFKIEISTTPPIINTERSQTPSVKISRTGESSESVTETMTEESKTREKLKQETKEKTIEKQAEQVVLKKPLPLAGSLHKPEALPQYQVSLSENVEADLQMMQKVEAARARHEQQKTVTVPPTKPPREIQTKPVITIQPGDTQLHQPEQSFKPVRDDRPPSSTFSPRPRPITPSMINKPPPTLPYYQANLVAQQHKAAEINLLDPTSPAISRSPSPCPERRRSPSPFRAAATAAAAAVRAKSPAAGPPPNPLKSSKPLPTPRDTKIEEAKKSVASYIPQYQSKMEKVAPQMYSAYAEAQVDLAQQSMMREHRQVEDAMRTQVMSQQLAQGTASTAIREQSHSDHLEQMRKSEAQSVETLSGGQIQVQRKKTVTEEFERSQKFKTVEIERNVSTTKTHPFRDVKNPQIEAQGIVGLHVTNPQPLSSPFLKQAPSCPKPPVKHVPAPSTASPIKHVSAPSGSAPKPSVNKSNIPVTRAGSGGGRQAGAIGVAPKRGRGVLNAAALGGTRIPLCASCHSQISELHLQIGDSTPSYGQVNITIPLSTSPQLDSKGSSPRSDYSSQSSSSSKNPQNVDIARDKFLSELRSAEAKKNESSLHNSSPLFSHVSKPQTTKEFTRSEPDLNLPDNLTFANALTEDKAKNATPVCCQCNVEIVRGPFITALGKIWCPEHFICATPSCRRPLQDLGFVEEQGQLYCEYCFEQYLAPPCAKCSSKIKGDCLKAIGKNFHPECFNCVYCGKLFGNSPFFLEDGNPYCEADWNELFTTKCFACGFPVEAGDRWVEALNNNYHSQCFNCTMCKKNLEGQSFFAKGGRPFCKNHAR</sequence>
<feature type="compositionally biased region" description="Polar residues" evidence="7">
    <location>
        <begin position="1374"/>
        <end position="1392"/>
    </location>
</feature>
<dbReference type="CDD" id="cd08368">
    <property type="entry name" value="LIM"/>
    <property type="match status" value="1"/>
</dbReference>
<feature type="compositionally biased region" description="Basic and acidic residues" evidence="7">
    <location>
        <begin position="822"/>
        <end position="835"/>
    </location>
</feature>
<accession>A0A139WH76</accession>
<feature type="region of interest" description="Disordered" evidence="7">
    <location>
        <begin position="1"/>
        <end position="24"/>
    </location>
</feature>
<feature type="region of interest" description="Disordered" evidence="7">
    <location>
        <begin position="700"/>
        <end position="764"/>
    </location>
</feature>
<dbReference type="GO" id="GO:0030036">
    <property type="term" value="P:actin cytoskeleton organization"/>
    <property type="evidence" value="ECO:0000318"/>
    <property type="project" value="GO_Central"/>
</dbReference>
<reference evidence="11 12" key="2">
    <citation type="journal article" date="2010" name="Nucleic Acids Res.">
        <title>BeetleBase in 2010: revisions to provide comprehensive genomic information for Tribolium castaneum.</title>
        <authorList>
            <person name="Kim H.S."/>
            <person name="Murphy T."/>
            <person name="Xia J."/>
            <person name="Caragea D."/>
            <person name="Park Y."/>
            <person name="Beeman R.W."/>
            <person name="Lorenzen M.D."/>
            <person name="Butcher S."/>
            <person name="Manak J.R."/>
            <person name="Brown S.J."/>
        </authorList>
    </citation>
    <scope>GENOME REANNOTATION</scope>
    <source>
        <strain evidence="11 12">Georgia GA2</strain>
    </source>
</reference>
<dbReference type="GO" id="GO:0030018">
    <property type="term" value="C:Z disc"/>
    <property type="evidence" value="ECO:0000318"/>
    <property type="project" value="GO_Central"/>
</dbReference>
<name>A0A139WH76_TRICA</name>
<protein>
    <submittedName>
        <fullName evidence="11">PDZ and LIM domain protein Zasp-like Protein</fullName>
    </submittedName>
</protein>
<dbReference type="FunFam" id="2.10.110.10:FF:000060">
    <property type="entry name" value="Uncharacterized protein, isoform Z"/>
    <property type="match status" value="1"/>
</dbReference>
<proteinExistence type="predicted"/>
<feature type="compositionally biased region" description="Low complexity" evidence="7">
    <location>
        <begin position="1004"/>
        <end position="1024"/>
    </location>
</feature>
<dbReference type="GO" id="GO:0051371">
    <property type="term" value="F:muscle alpha-actinin binding"/>
    <property type="evidence" value="ECO:0000318"/>
    <property type="project" value="GO_Central"/>
</dbReference>
<feature type="domain" description="Cytochrome c" evidence="10">
    <location>
        <begin position="1269"/>
        <end position="1414"/>
    </location>
</feature>
<feature type="region of interest" description="Disordered" evidence="7">
    <location>
        <begin position="1366"/>
        <end position="1399"/>
    </location>
</feature>
<feature type="compositionally biased region" description="Basic and acidic residues" evidence="7">
    <location>
        <begin position="1118"/>
        <end position="1132"/>
    </location>
</feature>
<dbReference type="PANTHER" id="PTHR24214:SF38">
    <property type="entry name" value="PDZ AND LIM DOMAIN PROTEIN ZASP-RELATED"/>
    <property type="match status" value="1"/>
</dbReference>
<feature type="compositionally biased region" description="Polar residues" evidence="7">
    <location>
        <begin position="1133"/>
        <end position="1143"/>
    </location>
</feature>
<dbReference type="GO" id="GO:0003779">
    <property type="term" value="F:actin binding"/>
    <property type="evidence" value="ECO:0000318"/>
    <property type="project" value="GO_Central"/>
</dbReference>
<feature type="compositionally biased region" description="Polar residues" evidence="7">
    <location>
        <begin position="919"/>
        <end position="929"/>
    </location>
</feature>
<dbReference type="InterPro" id="IPR009056">
    <property type="entry name" value="Cyt_c-like_dom"/>
</dbReference>